<protein>
    <submittedName>
        <fullName evidence="4">TPR repeat-containing protein Synpcc7942_0270</fullName>
    </submittedName>
</protein>
<dbReference type="CDD" id="cd02511">
    <property type="entry name" value="Beta4Glucosyltransferase"/>
    <property type="match status" value="1"/>
</dbReference>
<dbReference type="EMBL" id="CAXAMM010015891">
    <property type="protein sequence ID" value="CAK9037484.1"/>
    <property type="molecule type" value="Genomic_DNA"/>
</dbReference>
<accession>A0ABP0LE96</accession>
<feature type="repeat" description="TPR" evidence="1">
    <location>
        <begin position="746"/>
        <end position="779"/>
    </location>
</feature>
<evidence type="ECO:0000256" key="1">
    <source>
        <dbReference type="PROSITE-ProRule" id="PRU00339"/>
    </source>
</evidence>
<feature type="domain" description="Glycosyltransferase 2-like" evidence="3">
    <location>
        <begin position="423"/>
        <end position="545"/>
    </location>
</feature>
<dbReference type="InterPro" id="IPR001173">
    <property type="entry name" value="Glyco_trans_2-like"/>
</dbReference>
<evidence type="ECO:0000313" key="4">
    <source>
        <dbReference type="EMBL" id="CAK9037484.1"/>
    </source>
</evidence>
<keyword evidence="1" id="KW-0802">TPR repeat</keyword>
<dbReference type="InterPro" id="IPR019734">
    <property type="entry name" value="TPR_rpt"/>
</dbReference>
<keyword evidence="5" id="KW-1185">Reference proteome</keyword>
<proteinExistence type="predicted"/>
<dbReference type="InterPro" id="IPR029044">
    <property type="entry name" value="Nucleotide-diphossugar_trans"/>
</dbReference>
<name>A0ABP0LE96_9DINO</name>
<evidence type="ECO:0000256" key="2">
    <source>
        <dbReference type="SAM" id="SignalP"/>
    </source>
</evidence>
<dbReference type="InterPro" id="IPR011990">
    <property type="entry name" value="TPR-like_helical_dom_sf"/>
</dbReference>
<sequence length="791" mass="88544">MKFTTWRTWLWNSLGRFLRPRRPRTLATATCLALGLTTAWGGEAEADITFKVEVTPAHDLMDAFVYFGNNATGGIVRSLGPLEANSTHSFIYRFDEDGYWSDLATPEYYQHSGRFEVGFALGGLYERGDDFGITLSFPNNDAEANQTSWDSLFDFPTHAIRNYGEQDIVARYLNALGSPFDPWYSSEVANNYYTYTSLYGDHSDPDNFRDSQYVTPYGTEATLISFRDTRFAGTAIVSIVPEPQSVFYVVAFAGMALADEYNELHILADLALEPTRPIPTTPAKADITFKVEVTPAHDLLDAFVYFGNNATGANAYPLGPLSANESHSYLLQLPGTSGFYLDDTPEYYKPGGRVPIGFGIGGIYELNEAYGIAISFVDSSPIDTQQTWEEFFDFEIGGYPNVTEADIVEDYFAELEHAPLKLSAAIIARNEESAIARAIESVQPVVDEIVVADTGSDDQTIHIANSLGCRVEHFAWCDDFSAAYNYCIEKARGEWILQIDADEELLPASCDAVRGCIANPTALAYTVLRRDLYGPESDSYTKMWHVRLFRNRPDLRFVGRIHHKFITPIESIEKQSGLQLSQSKIELLHHGYAGGDQQAKLTRAARLMELELEDRPGQFYYLVELGRTYLKLRDERGVALIAESARLVRERPQEALANRSLLATLLEHILAAQTLPAGFPLSHDDAARLALEYFPSAVPLLWQLALRAYQSGDFARSAGLLERVIQLGESERYDKGYSFQPDIMRGDAVLNLGVCYANLGRLQPARRCFRQLLRVEKYRSRAERNLKLLGG</sequence>
<evidence type="ECO:0000259" key="3">
    <source>
        <dbReference type="Pfam" id="PF00535"/>
    </source>
</evidence>
<organism evidence="4 5">
    <name type="scientific">Durusdinium trenchii</name>
    <dbReference type="NCBI Taxonomy" id="1381693"/>
    <lineage>
        <taxon>Eukaryota</taxon>
        <taxon>Sar</taxon>
        <taxon>Alveolata</taxon>
        <taxon>Dinophyceae</taxon>
        <taxon>Suessiales</taxon>
        <taxon>Symbiodiniaceae</taxon>
        <taxon>Durusdinium</taxon>
    </lineage>
</organism>
<dbReference type="Proteomes" id="UP001642464">
    <property type="component" value="Unassembled WGS sequence"/>
</dbReference>
<dbReference type="PROSITE" id="PS50005">
    <property type="entry name" value="TPR"/>
    <property type="match status" value="1"/>
</dbReference>
<dbReference type="PANTHER" id="PTHR43630:SF2">
    <property type="entry name" value="GLYCOSYLTRANSFERASE"/>
    <property type="match status" value="1"/>
</dbReference>
<feature type="signal peptide" evidence="2">
    <location>
        <begin position="1"/>
        <end position="41"/>
    </location>
</feature>
<evidence type="ECO:0000313" key="5">
    <source>
        <dbReference type="Proteomes" id="UP001642464"/>
    </source>
</evidence>
<keyword evidence="2" id="KW-0732">Signal</keyword>
<dbReference type="Gene3D" id="1.25.40.10">
    <property type="entry name" value="Tetratricopeptide repeat domain"/>
    <property type="match status" value="1"/>
</dbReference>
<dbReference type="SUPFAM" id="SSF53448">
    <property type="entry name" value="Nucleotide-diphospho-sugar transferases"/>
    <property type="match status" value="1"/>
</dbReference>
<dbReference type="Gene3D" id="3.90.550.10">
    <property type="entry name" value="Spore Coat Polysaccharide Biosynthesis Protein SpsA, Chain A"/>
    <property type="match status" value="1"/>
</dbReference>
<comment type="caution">
    <text evidence="4">The sequence shown here is derived from an EMBL/GenBank/DDBJ whole genome shotgun (WGS) entry which is preliminary data.</text>
</comment>
<feature type="chain" id="PRO_5046059742" evidence="2">
    <location>
        <begin position="42"/>
        <end position="791"/>
    </location>
</feature>
<dbReference type="SUPFAM" id="SSF48452">
    <property type="entry name" value="TPR-like"/>
    <property type="match status" value="1"/>
</dbReference>
<dbReference type="PANTHER" id="PTHR43630">
    <property type="entry name" value="POLY-BETA-1,6-N-ACETYL-D-GLUCOSAMINE SYNTHASE"/>
    <property type="match status" value="1"/>
</dbReference>
<reference evidence="4 5" key="1">
    <citation type="submission" date="2024-02" db="EMBL/GenBank/DDBJ databases">
        <authorList>
            <person name="Chen Y."/>
            <person name="Shah S."/>
            <person name="Dougan E. K."/>
            <person name="Thang M."/>
            <person name="Chan C."/>
        </authorList>
    </citation>
    <scope>NUCLEOTIDE SEQUENCE [LARGE SCALE GENOMIC DNA]</scope>
</reference>
<dbReference type="Pfam" id="PF00535">
    <property type="entry name" value="Glycos_transf_2"/>
    <property type="match status" value="1"/>
</dbReference>
<gene>
    <name evidence="4" type="ORF">SCF082_LOCUS22182</name>
</gene>